<evidence type="ECO:0000256" key="1">
    <source>
        <dbReference type="ARBA" id="ARBA00022737"/>
    </source>
</evidence>
<feature type="region of interest" description="Disordered" evidence="2">
    <location>
        <begin position="1"/>
        <end position="21"/>
    </location>
</feature>
<evidence type="ECO:0000259" key="3">
    <source>
        <dbReference type="PROSITE" id="PS50919"/>
    </source>
</evidence>
<feature type="compositionally biased region" description="Polar residues" evidence="2">
    <location>
        <begin position="1"/>
        <end position="12"/>
    </location>
</feature>
<dbReference type="GO" id="GO:0005783">
    <property type="term" value="C:endoplasmic reticulum"/>
    <property type="evidence" value="ECO:0007669"/>
    <property type="project" value="TreeGrafter"/>
</dbReference>
<feature type="domain" description="MIR" evidence="3">
    <location>
        <begin position="308"/>
        <end position="364"/>
    </location>
</feature>
<evidence type="ECO:0000313" key="4">
    <source>
        <dbReference type="EMBL" id="CAH1394391.1"/>
    </source>
</evidence>
<dbReference type="InterPro" id="IPR016093">
    <property type="entry name" value="MIR_motif"/>
</dbReference>
<reference evidence="4" key="1">
    <citation type="submission" date="2022-01" db="EMBL/GenBank/DDBJ databases">
        <authorList>
            <person name="King R."/>
        </authorList>
    </citation>
    <scope>NUCLEOTIDE SEQUENCE</scope>
</reference>
<sequence length="469" mass="53438">MSRSISAPNSSIEKQKDMETDQDLENRLSEAILTEHILLEGIPLLERPSLPRVPYNKTTLRITNAMNNVLKDHLDLIDGLKDISHWMYIAAKSVIMELGIKIEDKIKLPAVIQAYLFATKLETDKTGYLGRIQQYWQELYPQMAMSSQRISDQVRVICSRKFLSEVETENIKIMVSERLGMVQIENEEQPTEPLLERSMAIEAAPPEEDKDIDKLMESLLSQHVIYERIPLDVRPILSKIHYSFKSRLTVNQVNEALSRVIVDYPEMTVEAVCHWAYVAASVTTYTHKDENNRWIIKPYDDELDVDTIELVHHGDLVRLEHVPTGRNLHSHKEPAPITKKHLQVTGYGENGTGDPNDIWKIQIVNGKDGDIVTTVTAQLKLVHYLKHCVLTTTGKQLPTWAYEQQELPPSDLQCPPPDPQVVPTELQAPPSVPEETLTDPPNVIPPEQVLRLSSRPTKLPAHFPDYVME</sequence>
<dbReference type="InterPro" id="IPR036300">
    <property type="entry name" value="MIR_dom_sf"/>
</dbReference>
<dbReference type="GO" id="GO:0004169">
    <property type="term" value="F:dolichyl-phosphate-mannose-protein mannosyltransferase activity"/>
    <property type="evidence" value="ECO:0007669"/>
    <property type="project" value="TreeGrafter"/>
</dbReference>
<evidence type="ECO:0000313" key="5">
    <source>
        <dbReference type="Proteomes" id="UP001152798"/>
    </source>
</evidence>
<protein>
    <recommendedName>
        <fullName evidence="3">MIR domain-containing protein</fullName>
    </recommendedName>
</protein>
<dbReference type="InterPro" id="IPR027005">
    <property type="entry name" value="PMT-like"/>
</dbReference>
<proteinExistence type="predicted"/>
<dbReference type="OrthoDB" id="5561486at2759"/>
<dbReference type="EMBL" id="OV725078">
    <property type="protein sequence ID" value="CAH1394391.1"/>
    <property type="molecule type" value="Genomic_DNA"/>
</dbReference>
<gene>
    <name evidence="4" type="ORF">NEZAVI_LOCUS4907</name>
</gene>
<dbReference type="Pfam" id="PF02815">
    <property type="entry name" value="MIR"/>
    <property type="match status" value="1"/>
</dbReference>
<keyword evidence="1" id="KW-0677">Repeat</keyword>
<evidence type="ECO:0000256" key="2">
    <source>
        <dbReference type="SAM" id="MobiDB-lite"/>
    </source>
</evidence>
<dbReference type="Gene3D" id="2.80.10.50">
    <property type="match status" value="1"/>
</dbReference>
<dbReference type="AlphaFoldDB" id="A0A9P0EA39"/>
<dbReference type="PANTHER" id="PTHR10050:SF46">
    <property type="entry name" value="PROTEIN O-MANNOSYL-TRANSFERASE 2"/>
    <property type="match status" value="1"/>
</dbReference>
<feature type="region of interest" description="Disordered" evidence="2">
    <location>
        <begin position="407"/>
        <end position="469"/>
    </location>
</feature>
<dbReference type="SMART" id="SM00472">
    <property type="entry name" value="MIR"/>
    <property type="match status" value="1"/>
</dbReference>
<name>A0A9P0EA39_NEZVI</name>
<organism evidence="4 5">
    <name type="scientific">Nezara viridula</name>
    <name type="common">Southern green stink bug</name>
    <name type="synonym">Cimex viridulus</name>
    <dbReference type="NCBI Taxonomy" id="85310"/>
    <lineage>
        <taxon>Eukaryota</taxon>
        <taxon>Metazoa</taxon>
        <taxon>Ecdysozoa</taxon>
        <taxon>Arthropoda</taxon>
        <taxon>Hexapoda</taxon>
        <taxon>Insecta</taxon>
        <taxon>Pterygota</taxon>
        <taxon>Neoptera</taxon>
        <taxon>Paraneoptera</taxon>
        <taxon>Hemiptera</taxon>
        <taxon>Heteroptera</taxon>
        <taxon>Panheteroptera</taxon>
        <taxon>Pentatomomorpha</taxon>
        <taxon>Pentatomoidea</taxon>
        <taxon>Pentatomidae</taxon>
        <taxon>Pentatominae</taxon>
        <taxon>Nezara</taxon>
    </lineage>
</organism>
<dbReference type="PROSITE" id="PS50919">
    <property type="entry name" value="MIR"/>
    <property type="match status" value="1"/>
</dbReference>
<accession>A0A9P0EA39</accession>
<keyword evidence="5" id="KW-1185">Reference proteome</keyword>
<dbReference type="PANTHER" id="PTHR10050">
    <property type="entry name" value="DOLICHYL-PHOSPHATE-MANNOSE--PROTEIN MANNOSYLTRANSFERASE"/>
    <property type="match status" value="1"/>
</dbReference>
<dbReference type="Proteomes" id="UP001152798">
    <property type="component" value="Chromosome 2"/>
</dbReference>
<dbReference type="SUPFAM" id="SSF82109">
    <property type="entry name" value="MIR domain"/>
    <property type="match status" value="1"/>
</dbReference>